<dbReference type="InterPro" id="IPR041661">
    <property type="entry name" value="ZN622/Rei1/Reh1_Znf-C2H2"/>
</dbReference>
<dbReference type="PROSITE" id="PS00028">
    <property type="entry name" value="ZINC_FINGER_C2H2_1"/>
    <property type="match status" value="2"/>
</dbReference>
<evidence type="ECO:0000256" key="2">
    <source>
        <dbReference type="ARBA" id="ARBA00022490"/>
    </source>
</evidence>
<sequence>MSASQGQMHTCVSCRVAFPSQESQRTHYRNDWHRYNLKRKVVNLPPVTAENFNARIEAKKAEAAAAEAEALLSGKCVACNKTYASKNQLANHKTSKKHKEAVVEYELKQAELKNNPVPEAKNSTHQDGVGEDDDDEDIEDVEEFELEVTDCLFCSAPHDSLEDNVQHMALSHSFFIPDAEYLIDLEGLINYLGLKITEGNLCLFCADHKEFRSARAVRSHMNEKGHTMLAYHDDCFDEYEDYYDFSSSYPDYDENNPRGDEEVLDNTIQINENDELVLPSGKKIGHRDFNVYYKQNQKPGTEVVIGGSNASGKVKKNNHQLMIGQQVTKGGNAMQISSMVEKNERAKRVQKKERDNWYLKIGMSANNQKHFRLQNPM</sequence>
<reference evidence="11 12" key="1">
    <citation type="submission" date="2011-02" db="EMBL/GenBank/DDBJ databases">
        <title>The Genome Sequence of Sphaeroforma arctica JP610.</title>
        <authorList>
            <consortium name="The Broad Institute Genome Sequencing Platform"/>
            <person name="Russ C."/>
            <person name="Cuomo C."/>
            <person name="Young S.K."/>
            <person name="Zeng Q."/>
            <person name="Gargeya S."/>
            <person name="Alvarado L."/>
            <person name="Berlin A."/>
            <person name="Chapman S.B."/>
            <person name="Chen Z."/>
            <person name="Freedman E."/>
            <person name="Gellesch M."/>
            <person name="Goldberg J."/>
            <person name="Griggs A."/>
            <person name="Gujja S."/>
            <person name="Heilman E."/>
            <person name="Heiman D."/>
            <person name="Howarth C."/>
            <person name="Mehta T."/>
            <person name="Neiman D."/>
            <person name="Pearson M."/>
            <person name="Roberts A."/>
            <person name="Saif S."/>
            <person name="Shea T."/>
            <person name="Shenoy N."/>
            <person name="Sisk P."/>
            <person name="Stolte C."/>
            <person name="Sykes S."/>
            <person name="White J."/>
            <person name="Yandava C."/>
            <person name="Burger G."/>
            <person name="Gray M.W."/>
            <person name="Holland P.W.H."/>
            <person name="King N."/>
            <person name="Lang F.B.F."/>
            <person name="Roger A.J."/>
            <person name="Ruiz-Trillo I."/>
            <person name="Haas B."/>
            <person name="Nusbaum C."/>
            <person name="Birren B."/>
        </authorList>
    </citation>
    <scope>NUCLEOTIDE SEQUENCE [LARGE SCALE GENOMIC DNA]</scope>
    <source>
        <strain evidence="11 12">JP610</strain>
    </source>
</reference>
<dbReference type="GO" id="GO:0003676">
    <property type="term" value="F:nucleic acid binding"/>
    <property type="evidence" value="ECO:0007669"/>
    <property type="project" value="InterPro"/>
</dbReference>
<dbReference type="InterPro" id="IPR040025">
    <property type="entry name" value="Znf622/Rei1/Reh1"/>
</dbReference>
<evidence type="ECO:0000256" key="4">
    <source>
        <dbReference type="ARBA" id="ARBA00022723"/>
    </source>
</evidence>
<keyword evidence="3" id="KW-0690">Ribosome biogenesis</keyword>
<evidence type="ECO:0000256" key="5">
    <source>
        <dbReference type="ARBA" id="ARBA00022737"/>
    </source>
</evidence>
<feature type="region of interest" description="Disordered" evidence="9">
    <location>
        <begin position="113"/>
        <end position="135"/>
    </location>
</feature>
<dbReference type="InterPro" id="IPR036236">
    <property type="entry name" value="Znf_C2H2_sf"/>
</dbReference>
<comment type="subcellular location">
    <subcellularLocation>
        <location evidence="1">Cytoplasm</location>
    </subcellularLocation>
</comment>
<dbReference type="GO" id="GO:0042273">
    <property type="term" value="P:ribosomal large subunit biogenesis"/>
    <property type="evidence" value="ECO:0007669"/>
    <property type="project" value="TreeGrafter"/>
</dbReference>
<evidence type="ECO:0000256" key="1">
    <source>
        <dbReference type="ARBA" id="ARBA00004496"/>
    </source>
</evidence>
<dbReference type="PANTHER" id="PTHR13182">
    <property type="entry name" value="ZINC FINGER PROTEIN 622"/>
    <property type="match status" value="1"/>
</dbReference>
<protein>
    <recommendedName>
        <fullName evidence="10">C2H2-type domain-containing protein</fullName>
    </recommendedName>
</protein>
<dbReference type="SMART" id="SM00451">
    <property type="entry name" value="ZnF_U1"/>
    <property type="match status" value="2"/>
</dbReference>
<dbReference type="Gene3D" id="3.30.160.60">
    <property type="entry name" value="Classic Zinc Finger"/>
    <property type="match status" value="1"/>
</dbReference>
<dbReference type="OrthoDB" id="19329at2759"/>
<dbReference type="eggNOG" id="KOG2785">
    <property type="taxonomic scope" value="Eukaryota"/>
</dbReference>
<dbReference type="GO" id="GO:0008270">
    <property type="term" value="F:zinc ion binding"/>
    <property type="evidence" value="ECO:0007669"/>
    <property type="project" value="UniProtKB-KW"/>
</dbReference>
<dbReference type="RefSeq" id="XP_014158273.1">
    <property type="nucleotide sequence ID" value="XM_014302798.1"/>
</dbReference>
<keyword evidence="12" id="KW-1185">Reference proteome</keyword>
<dbReference type="InterPro" id="IPR013087">
    <property type="entry name" value="Znf_C2H2_type"/>
</dbReference>
<evidence type="ECO:0000259" key="10">
    <source>
        <dbReference type="PROSITE" id="PS00028"/>
    </source>
</evidence>
<dbReference type="Pfam" id="PF12171">
    <property type="entry name" value="zf-C2H2_jaz"/>
    <property type="match status" value="1"/>
</dbReference>
<keyword evidence="5" id="KW-0677">Repeat</keyword>
<dbReference type="PANTHER" id="PTHR13182:SF8">
    <property type="entry name" value="CYTOPLASMIC 60S SUBUNIT BIOGENESIS FACTOR ZNF622"/>
    <property type="match status" value="1"/>
</dbReference>
<dbReference type="STRING" id="667725.A0A0L0G681"/>
<comment type="similarity">
    <text evidence="8">Belongs to the REI1 family.</text>
</comment>
<evidence type="ECO:0000256" key="6">
    <source>
        <dbReference type="ARBA" id="ARBA00022771"/>
    </source>
</evidence>
<evidence type="ECO:0000313" key="12">
    <source>
        <dbReference type="Proteomes" id="UP000054560"/>
    </source>
</evidence>
<dbReference type="AlphaFoldDB" id="A0A0L0G681"/>
<feature type="domain" description="C2H2-type" evidence="10">
    <location>
        <begin position="76"/>
        <end position="98"/>
    </location>
</feature>
<keyword evidence="6" id="KW-0863">Zinc-finger</keyword>
<dbReference type="EMBL" id="KQ241769">
    <property type="protein sequence ID" value="KNC84371.1"/>
    <property type="molecule type" value="Genomic_DNA"/>
</dbReference>
<organism evidence="11 12">
    <name type="scientific">Sphaeroforma arctica JP610</name>
    <dbReference type="NCBI Taxonomy" id="667725"/>
    <lineage>
        <taxon>Eukaryota</taxon>
        <taxon>Ichthyosporea</taxon>
        <taxon>Ichthyophonida</taxon>
        <taxon>Sphaeroforma</taxon>
    </lineage>
</organism>
<dbReference type="GO" id="GO:0030687">
    <property type="term" value="C:preribosome, large subunit precursor"/>
    <property type="evidence" value="ECO:0007669"/>
    <property type="project" value="TreeGrafter"/>
</dbReference>
<gene>
    <name evidence="11" type="ORF">SARC_03416</name>
</gene>
<keyword evidence="2" id="KW-0963">Cytoplasm</keyword>
<keyword evidence="4" id="KW-0479">Metal-binding</keyword>
<evidence type="ECO:0000256" key="7">
    <source>
        <dbReference type="ARBA" id="ARBA00022833"/>
    </source>
</evidence>
<dbReference type="Pfam" id="PF12756">
    <property type="entry name" value="zf-C2H2_2"/>
    <property type="match status" value="1"/>
</dbReference>
<keyword evidence="7" id="KW-0862">Zinc</keyword>
<evidence type="ECO:0000256" key="8">
    <source>
        <dbReference type="ARBA" id="ARBA00034126"/>
    </source>
</evidence>
<proteinExistence type="inferred from homology"/>
<name>A0A0L0G681_9EUKA</name>
<feature type="domain" description="C2H2-type" evidence="10">
    <location>
        <begin position="11"/>
        <end position="33"/>
    </location>
</feature>
<dbReference type="SUPFAM" id="SSF57667">
    <property type="entry name" value="beta-beta-alpha zinc fingers"/>
    <property type="match status" value="2"/>
</dbReference>
<evidence type="ECO:0000256" key="3">
    <source>
        <dbReference type="ARBA" id="ARBA00022517"/>
    </source>
</evidence>
<dbReference type="GO" id="GO:0005737">
    <property type="term" value="C:cytoplasm"/>
    <property type="evidence" value="ECO:0007669"/>
    <property type="project" value="UniProtKB-SubCell"/>
</dbReference>
<dbReference type="SMART" id="SM00355">
    <property type="entry name" value="ZnF_C2H2"/>
    <property type="match status" value="4"/>
</dbReference>
<dbReference type="GeneID" id="25903920"/>
<accession>A0A0L0G681</accession>
<evidence type="ECO:0000313" key="11">
    <source>
        <dbReference type="EMBL" id="KNC84371.1"/>
    </source>
</evidence>
<dbReference type="Proteomes" id="UP000054560">
    <property type="component" value="Unassembled WGS sequence"/>
</dbReference>
<dbReference type="InterPro" id="IPR022755">
    <property type="entry name" value="Znf_C2H2_jaz"/>
</dbReference>
<evidence type="ECO:0000256" key="9">
    <source>
        <dbReference type="SAM" id="MobiDB-lite"/>
    </source>
</evidence>
<dbReference type="InterPro" id="IPR003604">
    <property type="entry name" value="Matrin/U1-like-C_Znf_C2H2"/>
</dbReference>